<accession>A0A813F4L0</accession>
<protein>
    <submittedName>
        <fullName evidence="2">Uncharacterized protein</fullName>
    </submittedName>
</protein>
<proteinExistence type="predicted"/>
<dbReference type="Proteomes" id="UP000654075">
    <property type="component" value="Unassembled WGS sequence"/>
</dbReference>
<name>A0A813F4L0_POLGL</name>
<sequence length="127" mass="14201">MCKRGPPCSLRKHPRLSELVRSARGTSTWRKNSNMRPQLPAPQSCGILSRRSLENKNTTNSLQDTVIDIIKYNSARLRHLRRRGCIAHMLPHFDQAGLQKESHEFGPTLPTGGANSPAPILLLARLT</sequence>
<evidence type="ECO:0000313" key="2">
    <source>
        <dbReference type="EMBL" id="CAE8607438.1"/>
    </source>
</evidence>
<feature type="compositionally biased region" description="Polar residues" evidence="1">
    <location>
        <begin position="24"/>
        <end position="36"/>
    </location>
</feature>
<organism evidence="2 3">
    <name type="scientific">Polarella glacialis</name>
    <name type="common">Dinoflagellate</name>
    <dbReference type="NCBI Taxonomy" id="89957"/>
    <lineage>
        <taxon>Eukaryota</taxon>
        <taxon>Sar</taxon>
        <taxon>Alveolata</taxon>
        <taxon>Dinophyceae</taxon>
        <taxon>Suessiales</taxon>
        <taxon>Suessiaceae</taxon>
        <taxon>Polarella</taxon>
    </lineage>
</organism>
<keyword evidence="3" id="KW-1185">Reference proteome</keyword>
<reference evidence="2" key="1">
    <citation type="submission" date="2021-02" db="EMBL/GenBank/DDBJ databases">
        <authorList>
            <person name="Dougan E. K."/>
            <person name="Rhodes N."/>
            <person name="Thang M."/>
            <person name="Chan C."/>
        </authorList>
    </citation>
    <scope>NUCLEOTIDE SEQUENCE</scope>
</reference>
<evidence type="ECO:0000313" key="3">
    <source>
        <dbReference type="Proteomes" id="UP000654075"/>
    </source>
</evidence>
<dbReference type="EMBL" id="CAJNNV010021558">
    <property type="protein sequence ID" value="CAE8607438.1"/>
    <property type="molecule type" value="Genomic_DNA"/>
</dbReference>
<evidence type="ECO:0000256" key="1">
    <source>
        <dbReference type="SAM" id="MobiDB-lite"/>
    </source>
</evidence>
<feature type="region of interest" description="Disordered" evidence="1">
    <location>
        <begin position="23"/>
        <end position="46"/>
    </location>
</feature>
<dbReference type="AlphaFoldDB" id="A0A813F4L0"/>
<gene>
    <name evidence="2" type="ORF">PGLA1383_LOCUS25376</name>
</gene>
<comment type="caution">
    <text evidence="2">The sequence shown here is derived from an EMBL/GenBank/DDBJ whole genome shotgun (WGS) entry which is preliminary data.</text>
</comment>